<evidence type="ECO:0000256" key="2">
    <source>
        <dbReference type="HAMAP-Rule" id="MF_00666"/>
    </source>
</evidence>
<dbReference type="RefSeq" id="WP_072579902.1">
    <property type="nucleotide sequence ID" value="NZ_CP016020.1"/>
</dbReference>
<dbReference type="EMBL" id="CP016020">
    <property type="protein sequence ID" value="APH05109.1"/>
    <property type="molecule type" value="Genomic_DNA"/>
</dbReference>
<evidence type="ECO:0000256" key="3">
    <source>
        <dbReference type="SAM" id="MobiDB-lite"/>
    </source>
</evidence>
<keyword evidence="5" id="KW-1185">Reference proteome</keyword>
<evidence type="ECO:0000313" key="4">
    <source>
        <dbReference type="EMBL" id="APH05109.1"/>
    </source>
</evidence>
<dbReference type="Pfam" id="PF08179">
    <property type="entry name" value="SspP"/>
    <property type="match status" value="1"/>
</dbReference>
<feature type="compositionally biased region" description="Basic residues" evidence="3">
    <location>
        <begin position="31"/>
        <end position="40"/>
    </location>
</feature>
<dbReference type="GO" id="GO:0030435">
    <property type="term" value="P:sporulation resulting in formation of a cellular spore"/>
    <property type="evidence" value="ECO:0007669"/>
    <property type="project" value="UniProtKB-KW"/>
</dbReference>
<protein>
    <recommendedName>
        <fullName evidence="2">Small, acid-soluble spore protein P</fullName>
        <shortName evidence="2">SASP P</shortName>
    </recommendedName>
</protein>
<proteinExistence type="evidence at transcript level"/>
<accession>A0A1L3MRZ8</accession>
<sequence>MTNKNTGKDMRKNAPKGNNPGQPEPLDGSKKVKNANHTRQKNNQGHDM</sequence>
<dbReference type="Proteomes" id="UP000181936">
    <property type="component" value="Chromosome"/>
</dbReference>
<dbReference type="NCBIfam" id="NF006905">
    <property type="entry name" value="PRK09399.1"/>
    <property type="match status" value="1"/>
</dbReference>
<dbReference type="GO" id="GO:0030436">
    <property type="term" value="P:asexual sporulation"/>
    <property type="evidence" value="ECO:0007669"/>
    <property type="project" value="UniProtKB-UniRule"/>
</dbReference>
<reference evidence="4 5" key="1">
    <citation type="journal article" date="2016" name="Sci. Rep.">
        <title>Complete genome sequence and transcriptomic analysis of a novel marine strain Bacillus weihaiensis reveals the mechanism of brown algae degradation.</title>
        <authorList>
            <person name="Zhu Y."/>
            <person name="Chen P."/>
            <person name="Bao Y."/>
            <person name="Men Y."/>
            <person name="Zeng Y."/>
            <person name="Yang J."/>
            <person name="Sun J."/>
            <person name="Sun Y."/>
        </authorList>
    </citation>
    <scope>NUCLEOTIDE SEQUENCE [LARGE SCALE GENOMIC DNA]</scope>
    <source>
        <strain evidence="4 5">Alg07</strain>
    </source>
</reference>
<comment type="similarity">
    <text evidence="2">Belongs to the SspP family.</text>
</comment>
<keyword evidence="1 2" id="KW-0749">Sporulation</keyword>
<feature type="compositionally biased region" description="Basic and acidic residues" evidence="3">
    <location>
        <begin position="1"/>
        <end position="12"/>
    </location>
</feature>
<dbReference type="STRING" id="1547283.A9C19_10295"/>
<comment type="subcellular location">
    <subcellularLocation>
        <location evidence="2">Spore core</location>
    </subcellularLocation>
</comment>
<evidence type="ECO:0000256" key="1">
    <source>
        <dbReference type="ARBA" id="ARBA00022969"/>
    </source>
</evidence>
<dbReference type="AlphaFoldDB" id="A0A1L3MRZ8"/>
<organism evidence="4 5">
    <name type="scientific">Bacillus weihaiensis</name>
    <dbReference type="NCBI Taxonomy" id="1547283"/>
    <lineage>
        <taxon>Bacteria</taxon>
        <taxon>Bacillati</taxon>
        <taxon>Bacillota</taxon>
        <taxon>Bacilli</taxon>
        <taxon>Bacillales</taxon>
        <taxon>Bacillaceae</taxon>
        <taxon>Bacillus</taxon>
    </lineage>
</organism>
<evidence type="ECO:0000313" key="5">
    <source>
        <dbReference type="Proteomes" id="UP000181936"/>
    </source>
</evidence>
<comment type="induction">
    <text evidence="2">Expressed only in the forespore compartment of sporulating cells.</text>
</comment>
<name>A0A1L3MRZ8_9BACI</name>
<gene>
    <name evidence="2" type="primary">sspP</name>
    <name evidence="4" type="ORF">A9C19_10295</name>
</gene>
<dbReference type="OrthoDB" id="2691914at2"/>
<dbReference type="InterPro" id="IPR012614">
    <property type="entry name" value="SASP_SspP"/>
</dbReference>
<dbReference type="HAMAP" id="MF_00666">
    <property type="entry name" value="SspP"/>
    <property type="match status" value="1"/>
</dbReference>
<feature type="region of interest" description="Disordered" evidence="3">
    <location>
        <begin position="1"/>
        <end position="48"/>
    </location>
</feature>
<dbReference type="KEGG" id="bwh:A9C19_10295"/>